<evidence type="ECO:0000256" key="1">
    <source>
        <dbReference type="SAM" id="MobiDB-lite"/>
    </source>
</evidence>
<reference evidence="2" key="1">
    <citation type="journal article" date="2020" name="Stud. Mycol.">
        <title>101 Dothideomycetes genomes: a test case for predicting lifestyles and emergence of pathogens.</title>
        <authorList>
            <person name="Haridas S."/>
            <person name="Albert R."/>
            <person name="Binder M."/>
            <person name="Bloem J."/>
            <person name="Labutti K."/>
            <person name="Salamov A."/>
            <person name="Andreopoulos B."/>
            <person name="Baker S."/>
            <person name="Barry K."/>
            <person name="Bills G."/>
            <person name="Bluhm B."/>
            <person name="Cannon C."/>
            <person name="Castanera R."/>
            <person name="Culley D."/>
            <person name="Daum C."/>
            <person name="Ezra D."/>
            <person name="Gonzalez J."/>
            <person name="Henrissat B."/>
            <person name="Kuo A."/>
            <person name="Liang C."/>
            <person name="Lipzen A."/>
            <person name="Lutzoni F."/>
            <person name="Magnuson J."/>
            <person name="Mondo S."/>
            <person name="Nolan M."/>
            <person name="Ohm R."/>
            <person name="Pangilinan J."/>
            <person name="Park H.-J."/>
            <person name="Ramirez L."/>
            <person name="Alfaro M."/>
            <person name="Sun H."/>
            <person name="Tritt A."/>
            <person name="Yoshinaga Y."/>
            <person name="Zwiers L.-H."/>
            <person name="Turgeon B."/>
            <person name="Goodwin S."/>
            <person name="Spatafora J."/>
            <person name="Crous P."/>
            <person name="Grigoriev I."/>
        </authorList>
    </citation>
    <scope>NUCLEOTIDE SEQUENCE</scope>
    <source>
        <strain evidence="2">CBS 125425</strain>
    </source>
</reference>
<name>A0A9P4RCW4_9PLEO</name>
<accession>A0A9P4RCW4</accession>
<evidence type="ECO:0000313" key="3">
    <source>
        <dbReference type="Proteomes" id="UP000799444"/>
    </source>
</evidence>
<feature type="region of interest" description="Disordered" evidence="1">
    <location>
        <begin position="172"/>
        <end position="203"/>
    </location>
</feature>
<feature type="region of interest" description="Disordered" evidence="1">
    <location>
        <begin position="1"/>
        <end position="123"/>
    </location>
</feature>
<feature type="compositionally biased region" description="Basic and acidic residues" evidence="1">
    <location>
        <begin position="1"/>
        <end position="25"/>
    </location>
</feature>
<dbReference type="Proteomes" id="UP000799444">
    <property type="component" value="Unassembled WGS sequence"/>
</dbReference>
<proteinExistence type="predicted"/>
<evidence type="ECO:0000313" key="2">
    <source>
        <dbReference type="EMBL" id="KAF2741326.1"/>
    </source>
</evidence>
<organism evidence="2 3">
    <name type="scientific">Polyplosphaeria fusca</name>
    <dbReference type="NCBI Taxonomy" id="682080"/>
    <lineage>
        <taxon>Eukaryota</taxon>
        <taxon>Fungi</taxon>
        <taxon>Dikarya</taxon>
        <taxon>Ascomycota</taxon>
        <taxon>Pezizomycotina</taxon>
        <taxon>Dothideomycetes</taxon>
        <taxon>Pleosporomycetidae</taxon>
        <taxon>Pleosporales</taxon>
        <taxon>Tetraplosphaeriaceae</taxon>
        <taxon>Polyplosphaeria</taxon>
    </lineage>
</organism>
<keyword evidence="3" id="KW-1185">Reference proteome</keyword>
<gene>
    <name evidence="2" type="ORF">EJ04DRAFT_2071</name>
</gene>
<dbReference type="EMBL" id="ML996097">
    <property type="protein sequence ID" value="KAF2741326.1"/>
    <property type="molecule type" value="Genomic_DNA"/>
</dbReference>
<dbReference type="OrthoDB" id="3798250at2759"/>
<dbReference type="AlphaFoldDB" id="A0A9P4RCW4"/>
<sequence>MALKTHFVEHLPHPHVSTGDREHRYRANGAITPPKRPSLSHSKSHPGPAPKSKYPKAEKKKERPPFGTNYRVRQRPRAQSPQPTQHRQSLDPVIAHSSIYDFATPPKPSTVAHTQPTARKRPSFSWHEANVATKQRPEVLYTDDELLTRLNTIVENNEDDADRVKTVDELKRKEEERIQKDKEEKDMADWERHHKRQKSGLPAKISRAWSWKGVRDAVGLQ</sequence>
<feature type="compositionally biased region" description="Basic and acidic residues" evidence="1">
    <location>
        <begin position="55"/>
        <end position="64"/>
    </location>
</feature>
<comment type="caution">
    <text evidence="2">The sequence shown here is derived from an EMBL/GenBank/DDBJ whole genome shotgun (WGS) entry which is preliminary data.</text>
</comment>
<feature type="compositionally biased region" description="Polar residues" evidence="1">
    <location>
        <begin position="77"/>
        <end position="87"/>
    </location>
</feature>
<protein>
    <submittedName>
        <fullName evidence="2">Uncharacterized protein</fullName>
    </submittedName>
</protein>
<feature type="compositionally biased region" description="Basic and acidic residues" evidence="1">
    <location>
        <begin position="172"/>
        <end position="192"/>
    </location>
</feature>